<evidence type="ECO:0000256" key="10">
    <source>
        <dbReference type="ARBA" id="ARBA00023152"/>
    </source>
</evidence>
<dbReference type="OrthoDB" id="9812123at2"/>
<comment type="similarity">
    <text evidence="2 12">Belongs to the pyruvate kinase family.</text>
</comment>
<dbReference type="SUPFAM" id="SSF51621">
    <property type="entry name" value="Phosphoenolpyruvate/pyruvate domain"/>
    <property type="match status" value="1"/>
</dbReference>
<dbReference type="EC" id="2.7.1.40" evidence="3 12"/>
<protein>
    <recommendedName>
        <fullName evidence="3 12">Pyruvate kinase</fullName>
        <ecNumber evidence="3 12">2.7.1.40</ecNumber>
    </recommendedName>
</protein>
<dbReference type="Pfam" id="PF00224">
    <property type="entry name" value="PK"/>
    <property type="match status" value="1"/>
</dbReference>
<evidence type="ECO:0000256" key="3">
    <source>
        <dbReference type="ARBA" id="ARBA00012142"/>
    </source>
</evidence>
<comment type="pathway">
    <text evidence="1 12">Carbohydrate degradation; glycolysis; pyruvate from D-glyceraldehyde 3-phosphate: step 5/5.</text>
</comment>
<accession>W9GZH6</accession>
<dbReference type="SUPFAM" id="SSF50800">
    <property type="entry name" value="PK beta-barrel domain-like"/>
    <property type="match status" value="1"/>
</dbReference>
<gene>
    <name evidence="14" type="ORF">N825_15790</name>
</gene>
<dbReference type="UniPathway" id="UPA00109">
    <property type="reaction ID" value="UER00188"/>
</dbReference>
<sequence>MKHEPETIPSPSDLLDTLRDLRRAVAAEGRTIWRDWKVGDQRRRFRVGALNFAHYLALRRRDLRALQADLMPYGLSSLGRSEGRVLANLDATINALTAITGGVPRHYPRPHAFFRGDRMLRAGTDELFGPVQEGERVTRIMVTLPTEAADGTDLLAALLRNGTEVVRINCAHDDPEVWAAMIGNLRAAERATGRRARILADLGGPKVRTGEVRTAECGHRRIVSGDRILLTAGGFAPIERHPFQVVCEPAEIVGRLRVGDPVFLDDGKLGGVVERLDGAGVVVRVEQVGPKGFKPKPEKGLNFPATDLGLLPLTAEDRRSLDFIASRVDLIGYSFVRSGADVRLLQDELAKRRPDDWNSLGLVAKIETPVAVRNLPEIIVQAASRQPFGVMIARGDLAVEIGFERLAEMQEEILWLCEAAHVPVIWATQVLESLVKKGLPTRGDMTDAAMSARAECVMLNKGPHVAEAVAALDHLLTRMAANQTKKTPMLRALRSW</sequence>
<dbReference type="GO" id="GO:0016301">
    <property type="term" value="F:kinase activity"/>
    <property type="evidence" value="ECO:0007669"/>
    <property type="project" value="UniProtKB-KW"/>
</dbReference>
<evidence type="ECO:0000256" key="5">
    <source>
        <dbReference type="ARBA" id="ARBA00022723"/>
    </source>
</evidence>
<comment type="catalytic activity">
    <reaction evidence="12">
        <text>pyruvate + ATP = phosphoenolpyruvate + ADP + H(+)</text>
        <dbReference type="Rhea" id="RHEA:18157"/>
        <dbReference type="ChEBI" id="CHEBI:15361"/>
        <dbReference type="ChEBI" id="CHEBI:15378"/>
        <dbReference type="ChEBI" id="CHEBI:30616"/>
        <dbReference type="ChEBI" id="CHEBI:58702"/>
        <dbReference type="ChEBI" id="CHEBI:456216"/>
        <dbReference type="EC" id="2.7.1.40"/>
    </reaction>
</comment>
<dbReference type="InterPro" id="IPR015806">
    <property type="entry name" value="Pyrv_Knase_insert_dom_sf"/>
</dbReference>
<keyword evidence="11 14" id="KW-0670">Pyruvate</keyword>
<evidence type="ECO:0000256" key="11">
    <source>
        <dbReference type="ARBA" id="ARBA00023317"/>
    </source>
</evidence>
<dbReference type="PANTHER" id="PTHR11817">
    <property type="entry name" value="PYRUVATE KINASE"/>
    <property type="match status" value="1"/>
</dbReference>
<dbReference type="GO" id="GO:0004743">
    <property type="term" value="F:pyruvate kinase activity"/>
    <property type="evidence" value="ECO:0007669"/>
    <property type="project" value="UniProtKB-EC"/>
</dbReference>
<evidence type="ECO:0000256" key="1">
    <source>
        <dbReference type="ARBA" id="ARBA00004997"/>
    </source>
</evidence>
<evidence type="ECO:0000313" key="14">
    <source>
        <dbReference type="EMBL" id="EWY37862.1"/>
    </source>
</evidence>
<dbReference type="GO" id="GO:0030955">
    <property type="term" value="F:potassium ion binding"/>
    <property type="evidence" value="ECO:0007669"/>
    <property type="project" value="InterPro"/>
</dbReference>
<evidence type="ECO:0000259" key="13">
    <source>
        <dbReference type="Pfam" id="PF00224"/>
    </source>
</evidence>
<evidence type="ECO:0000256" key="6">
    <source>
        <dbReference type="ARBA" id="ARBA00022741"/>
    </source>
</evidence>
<evidence type="ECO:0000256" key="7">
    <source>
        <dbReference type="ARBA" id="ARBA00022777"/>
    </source>
</evidence>
<evidence type="ECO:0000256" key="8">
    <source>
        <dbReference type="ARBA" id="ARBA00022840"/>
    </source>
</evidence>
<dbReference type="Proteomes" id="UP000019486">
    <property type="component" value="Unassembled WGS sequence"/>
</dbReference>
<evidence type="ECO:0000256" key="12">
    <source>
        <dbReference type="RuleBase" id="RU000504"/>
    </source>
</evidence>
<dbReference type="GO" id="GO:0005524">
    <property type="term" value="F:ATP binding"/>
    <property type="evidence" value="ECO:0007669"/>
    <property type="project" value="UniProtKB-KW"/>
</dbReference>
<dbReference type="GO" id="GO:0000287">
    <property type="term" value="F:magnesium ion binding"/>
    <property type="evidence" value="ECO:0007669"/>
    <property type="project" value="InterPro"/>
</dbReference>
<dbReference type="InterPro" id="IPR040442">
    <property type="entry name" value="Pyrv_kinase-like_dom_sf"/>
</dbReference>
<dbReference type="InterPro" id="IPR015793">
    <property type="entry name" value="Pyrv_Knase_brl"/>
</dbReference>
<dbReference type="PATRIC" id="fig|1385369.3.peg.5009"/>
<dbReference type="EMBL" id="AVFL01000022">
    <property type="protein sequence ID" value="EWY37862.1"/>
    <property type="molecule type" value="Genomic_DNA"/>
</dbReference>
<proteinExistence type="inferred from homology"/>
<dbReference type="Gene3D" id="3.20.20.60">
    <property type="entry name" value="Phosphoenolpyruvate-binding domains"/>
    <property type="match status" value="1"/>
</dbReference>
<comment type="caution">
    <text evidence="14">The sequence shown here is derived from an EMBL/GenBank/DDBJ whole genome shotgun (WGS) entry which is preliminary data.</text>
</comment>
<dbReference type="InterPro" id="IPR011037">
    <property type="entry name" value="Pyrv_Knase-like_insert_dom_sf"/>
</dbReference>
<reference evidence="14 15" key="1">
    <citation type="submission" date="2013-08" db="EMBL/GenBank/DDBJ databases">
        <title>The genome sequence of Skermanella stibiiresistens.</title>
        <authorList>
            <person name="Zhu W."/>
            <person name="Wang G."/>
        </authorList>
    </citation>
    <scope>NUCLEOTIDE SEQUENCE [LARGE SCALE GENOMIC DNA]</scope>
    <source>
        <strain evidence="14 15">SB22</strain>
    </source>
</reference>
<dbReference type="PRINTS" id="PR01050">
    <property type="entry name" value="PYRUVTKNASE"/>
</dbReference>
<keyword evidence="15" id="KW-1185">Reference proteome</keyword>
<dbReference type="STRING" id="1385369.N825_15790"/>
<keyword evidence="4 12" id="KW-0808">Transferase</keyword>
<name>W9GZH6_9PROT</name>
<dbReference type="InterPro" id="IPR015813">
    <property type="entry name" value="Pyrv/PenolPyrv_kinase-like_dom"/>
</dbReference>
<evidence type="ECO:0000256" key="2">
    <source>
        <dbReference type="ARBA" id="ARBA00008663"/>
    </source>
</evidence>
<evidence type="ECO:0000256" key="9">
    <source>
        <dbReference type="ARBA" id="ARBA00022842"/>
    </source>
</evidence>
<keyword evidence="7 12" id="KW-0418">Kinase</keyword>
<dbReference type="AlphaFoldDB" id="W9GZH6"/>
<keyword evidence="8" id="KW-0067">ATP-binding</keyword>
<dbReference type="Gene3D" id="2.40.33.10">
    <property type="entry name" value="PK beta-barrel domain-like"/>
    <property type="match status" value="1"/>
</dbReference>
<organism evidence="14 15">
    <name type="scientific">Skermanella stibiiresistens SB22</name>
    <dbReference type="NCBI Taxonomy" id="1385369"/>
    <lineage>
        <taxon>Bacteria</taxon>
        <taxon>Pseudomonadati</taxon>
        <taxon>Pseudomonadota</taxon>
        <taxon>Alphaproteobacteria</taxon>
        <taxon>Rhodospirillales</taxon>
        <taxon>Azospirillaceae</taxon>
        <taxon>Skermanella</taxon>
    </lineage>
</organism>
<keyword evidence="5" id="KW-0479">Metal-binding</keyword>
<keyword evidence="6" id="KW-0547">Nucleotide-binding</keyword>
<evidence type="ECO:0000313" key="15">
    <source>
        <dbReference type="Proteomes" id="UP000019486"/>
    </source>
</evidence>
<feature type="domain" description="Pyruvate kinase barrel" evidence="13">
    <location>
        <begin position="136"/>
        <end position="460"/>
    </location>
</feature>
<evidence type="ECO:0000256" key="4">
    <source>
        <dbReference type="ARBA" id="ARBA00022679"/>
    </source>
</evidence>
<dbReference type="InterPro" id="IPR001697">
    <property type="entry name" value="Pyr_Knase"/>
</dbReference>
<keyword evidence="9 12" id="KW-0460">Magnesium</keyword>
<keyword evidence="10 12" id="KW-0324">Glycolysis</keyword>